<keyword evidence="2" id="KW-0732">Signal</keyword>
<feature type="binding site" evidence="6">
    <location>
        <position position="289"/>
    </location>
    <ligand>
        <name>Ca(2+)</name>
        <dbReference type="ChEBI" id="CHEBI:29108"/>
    </ligand>
</feature>
<dbReference type="InterPro" id="IPR043147">
    <property type="entry name" value="Penicillin_amidase_A-knob"/>
</dbReference>
<dbReference type="PANTHER" id="PTHR34218">
    <property type="entry name" value="PEPTIDASE S45 PENICILLIN AMIDASE"/>
    <property type="match status" value="1"/>
</dbReference>
<dbReference type="GO" id="GO:0017000">
    <property type="term" value="P:antibiotic biosynthetic process"/>
    <property type="evidence" value="ECO:0007669"/>
    <property type="project" value="InterPro"/>
</dbReference>
<reference evidence="7 8" key="1">
    <citation type="journal article" date="2014" name="Antonie Van Leeuwenhoek">
        <title>Hyphomonas beringensis sp. nov. and Hyphomonas chukchiensis sp. nov., isolated from surface seawater of the Bering Sea and Chukchi Sea.</title>
        <authorList>
            <person name="Li C."/>
            <person name="Lai Q."/>
            <person name="Li G."/>
            <person name="Dong C."/>
            <person name="Wang J."/>
            <person name="Liao Y."/>
            <person name="Shao Z."/>
        </authorList>
    </citation>
    <scope>NUCLEOTIDE SEQUENCE [LARGE SCALE GENOMIC DNA]</scope>
    <source>
        <strain evidence="7 8">SCH89</strain>
    </source>
</reference>
<gene>
    <name evidence="7" type="ORF">HOC_05139</name>
</gene>
<dbReference type="Gene3D" id="1.10.439.10">
    <property type="entry name" value="Penicillin Amidohydrolase, domain 1"/>
    <property type="match status" value="1"/>
</dbReference>
<dbReference type="InterPro" id="IPR014395">
    <property type="entry name" value="Pen/GL7ACA/AHL_acylase"/>
</dbReference>
<evidence type="ECO:0000313" key="8">
    <source>
        <dbReference type="Proteomes" id="UP000024942"/>
    </source>
</evidence>
<keyword evidence="6" id="KW-0106">Calcium</keyword>
<dbReference type="InterPro" id="IPR002692">
    <property type="entry name" value="S45"/>
</dbReference>
<dbReference type="InterPro" id="IPR029055">
    <property type="entry name" value="Ntn_hydrolases_N"/>
</dbReference>
<evidence type="ECO:0000313" key="7">
    <source>
        <dbReference type="EMBL" id="KDA03511.1"/>
    </source>
</evidence>
<feature type="binding site" evidence="6">
    <location>
        <position position="292"/>
    </location>
    <ligand>
        <name>Ca(2+)</name>
        <dbReference type="ChEBI" id="CHEBI:29108"/>
    </ligand>
</feature>
<dbReference type="InterPro" id="IPR023343">
    <property type="entry name" value="Penicillin_amidase_dom1"/>
</dbReference>
<dbReference type="SUPFAM" id="SSF56235">
    <property type="entry name" value="N-terminal nucleophile aminohydrolases (Ntn hydrolases)"/>
    <property type="match status" value="1"/>
</dbReference>
<protein>
    <submittedName>
        <fullName evidence="7">Glutaryl-7-aminocephalosporanic-acid acylase</fullName>
    </submittedName>
</protein>
<dbReference type="RefSeq" id="WP_241766901.1">
    <property type="nucleotide sequence ID" value="NZ_ARYL01000005.1"/>
</dbReference>
<evidence type="ECO:0000256" key="5">
    <source>
        <dbReference type="PIRSR" id="PIRSR001227-1"/>
    </source>
</evidence>
<evidence type="ECO:0000256" key="3">
    <source>
        <dbReference type="ARBA" id="ARBA00022801"/>
    </source>
</evidence>
<organism evidence="7 8">
    <name type="scientific">Hyphomonas oceanitis SCH89</name>
    <dbReference type="NCBI Taxonomy" id="1280953"/>
    <lineage>
        <taxon>Bacteria</taxon>
        <taxon>Pseudomonadati</taxon>
        <taxon>Pseudomonadota</taxon>
        <taxon>Alphaproteobacteria</taxon>
        <taxon>Hyphomonadales</taxon>
        <taxon>Hyphomonadaceae</taxon>
        <taxon>Hyphomonas</taxon>
    </lineage>
</organism>
<dbReference type="eggNOG" id="COG2366">
    <property type="taxonomic scope" value="Bacteria"/>
</dbReference>
<keyword evidence="8" id="KW-1185">Reference proteome</keyword>
<dbReference type="Proteomes" id="UP000024942">
    <property type="component" value="Unassembled WGS sequence"/>
</dbReference>
<comment type="similarity">
    <text evidence="1">Belongs to the peptidase S45 family.</text>
</comment>
<dbReference type="Gene3D" id="3.60.20.10">
    <property type="entry name" value="Glutamine Phosphoribosylpyrophosphate, subunit 1, domain 1"/>
    <property type="match status" value="1"/>
</dbReference>
<dbReference type="EMBL" id="ARYL01000005">
    <property type="protein sequence ID" value="KDA03511.1"/>
    <property type="molecule type" value="Genomic_DNA"/>
</dbReference>
<keyword evidence="6" id="KW-0479">Metal-binding</keyword>
<dbReference type="Gene3D" id="1.10.1400.10">
    <property type="match status" value="1"/>
</dbReference>
<dbReference type="Gene3D" id="2.30.120.10">
    <property type="match status" value="1"/>
</dbReference>
<sequence length="719" mass="78897">MMKRILAGVAALLVILLIGAGIFLWDPLPANPSAAELSAAAADYDAEVIRDEFGVPHVHGARDADAAFGLAYAHAEDDYETIQETVAAGRGMLAHYRGQDAAPVDYLVALLGVWDTVALRYETDVPEDVKAMAEAYAAGLNLYAAENPKATWRGLAPFTAEDVVAGFIFKTPFFYGLDDTFMGLFGNDYTQTIALDPAEGRKAFLIGPKTMAERGSNGIAVSGRRAGDDVTRLMINSHQPLTGPVAWYEAQLTSDEGLDITGGLFPGTPVILHGFTPDLGWANTVSAQDLVDTYVLTVNPDNPHQYKLDGEWVDFTEATVTLHVKLFGPFALKVKRPVKRSAQGPVIEAKHGTYAVRYAGMGEIRQLEQYYRLNKAGDMDGFMSAMSLNALPSINYIYADKDANVAFIHNAQYPARNDAWDWSGDMPGDRSDLIWQGYRPWDDVPKLVNPVSGLVFNSNNTPYSATDGPDNLRQEDFPQSMGLQLNQTNRAQRMMELTDGKSPINEPDLLAIKFDTVYSAKSEAADLIAKVIAIDWSQEPEMDAAAKRLAAWDMNMNAESRYAALGGLTVLREITAKYTHQPAPKPETAFREAVEWLMVHHGRVDPEWGEVNRLAHGDVSLPISGGPDTLRAVYPDAMRDDGTLHMTAGDTWIALVEWDRQGRQTARVISPYGSAIKDTSSPHYTDQAALFAAEEWRKAHLTHEDVVANATRTYHPGKD</sequence>
<dbReference type="MEROPS" id="S45.002"/>
<keyword evidence="3" id="KW-0378">Hydrolase</keyword>
<comment type="caution">
    <text evidence="7">The sequence shown here is derived from an EMBL/GenBank/DDBJ whole genome shotgun (WGS) entry which is preliminary data.</text>
</comment>
<dbReference type="PIRSF" id="PIRSF001227">
    <property type="entry name" value="Pen_acylase"/>
    <property type="match status" value="1"/>
</dbReference>
<evidence type="ECO:0000256" key="4">
    <source>
        <dbReference type="ARBA" id="ARBA00023145"/>
    </source>
</evidence>
<dbReference type="InterPro" id="IPR043146">
    <property type="entry name" value="Penicillin_amidase_N_B-knob"/>
</dbReference>
<dbReference type="PATRIC" id="fig|1280953.3.peg.1035"/>
<dbReference type="GO" id="GO:0016811">
    <property type="term" value="F:hydrolase activity, acting on carbon-nitrogen (but not peptide) bonds, in linear amides"/>
    <property type="evidence" value="ECO:0007669"/>
    <property type="project" value="InterPro"/>
</dbReference>
<dbReference type="AlphaFoldDB" id="A0A059G9L9"/>
<feature type="binding site" evidence="6">
    <location>
        <position position="291"/>
    </location>
    <ligand>
        <name>Ca(2+)</name>
        <dbReference type="ChEBI" id="CHEBI:29108"/>
    </ligand>
</feature>
<dbReference type="STRING" id="1280953.HOC_05139"/>
<accession>A0A059G9L9</accession>
<evidence type="ECO:0000256" key="6">
    <source>
        <dbReference type="PIRSR" id="PIRSR001227-2"/>
    </source>
</evidence>
<dbReference type="Pfam" id="PF01804">
    <property type="entry name" value="Penicil_amidase"/>
    <property type="match status" value="1"/>
</dbReference>
<comment type="cofactor">
    <cofactor evidence="6">
        <name>Ca(2+)</name>
        <dbReference type="ChEBI" id="CHEBI:29108"/>
    </cofactor>
    <text evidence="6">Binds 1 Ca(2+) ion per dimer.</text>
</comment>
<evidence type="ECO:0000256" key="1">
    <source>
        <dbReference type="ARBA" id="ARBA00006586"/>
    </source>
</evidence>
<dbReference type="PANTHER" id="PTHR34218:SF3">
    <property type="entry name" value="ACYL-HOMOSERINE LACTONE ACYLASE PVDQ"/>
    <property type="match status" value="1"/>
</dbReference>
<proteinExistence type="inferred from homology"/>
<evidence type="ECO:0000256" key="2">
    <source>
        <dbReference type="ARBA" id="ARBA00022729"/>
    </source>
</evidence>
<feature type="active site" description="Nucleophile" evidence="5">
    <location>
        <position position="216"/>
    </location>
</feature>
<dbReference type="GO" id="GO:0046872">
    <property type="term" value="F:metal ion binding"/>
    <property type="evidence" value="ECO:0007669"/>
    <property type="project" value="UniProtKB-KW"/>
</dbReference>
<keyword evidence="4" id="KW-0865">Zymogen</keyword>
<name>A0A059G9L9_9PROT</name>